<reference evidence="1 2" key="1">
    <citation type="submission" date="2019-10" db="EMBL/GenBank/DDBJ databases">
        <title>Description of Paenibacillus terrestris sp. nov.</title>
        <authorList>
            <person name="Carlier A."/>
            <person name="Qi S."/>
        </authorList>
    </citation>
    <scope>NUCLEOTIDE SEQUENCE [LARGE SCALE GENOMIC DNA]</scope>
    <source>
        <strain evidence="1 2">LMG 31458</strain>
    </source>
</reference>
<organism evidence="1 2">
    <name type="scientific">Paenibacillus phytorum</name>
    <dbReference type="NCBI Taxonomy" id="2654977"/>
    <lineage>
        <taxon>Bacteria</taxon>
        <taxon>Bacillati</taxon>
        <taxon>Bacillota</taxon>
        <taxon>Bacilli</taxon>
        <taxon>Bacillales</taxon>
        <taxon>Paenibacillaceae</taxon>
        <taxon>Paenibacillus</taxon>
    </lineage>
</organism>
<dbReference type="Proteomes" id="UP000616779">
    <property type="component" value="Unassembled WGS sequence"/>
</dbReference>
<evidence type="ECO:0000313" key="2">
    <source>
        <dbReference type="Proteomes" id="UP000616779"/>
    </source>
</evidence>
<dbReference type="EMBL" id="WHOA01000065">
    <property type="protein sequence ID" value="NOU71406.1"/>
    <property type="molecule type" value="Genomic_DNA"/>
</dbReference>
<accession>A0ABX1XTM6</accession>
<gene>
    <name evidence="1" type="ORF">GC098_08220</name>
</gene>
<name>A0ABX1XTM6_9BACL</name>
<evidence type="ECO:0000313" key="1">
    <source>
        <dbReference type="EMBL" id="NOU71406.1"/>
    </source>
</evidence>
<proteinExistence type="predicted"/>
<sequence>MSLNTNEAREVILSHHTDAQWRRREQEVLQWAAREKQRKHAKKTKLLGHINVDAELFPALMLLQQKQITTEFSCAGVSPLDEPEDHSLYAYLTIIASERTEQFVQLTMKRMRHRLLISFEPARNRYDLSSFYIGHNRSFCQMIKQCAEIFENEV</sequence>
<protein>
    <submittedName>
        <fullName evidence="1">Uncharacterized protein</fullName>
    </submittedName>
</protein>
<dbReference type="RefSeq" id="WP_171642802.1">
    <property type="nucleotide sequence ID" value="NZ_WHOA01000065.1"/>
</dbReference>
<keyword evidence="2" id="KW-1185">Reference proteome</keyword>
<comment type="caution">
    <text evidence="1">The sequence shown here is derived from an EMBL/GenBank/DDBJ whole genome shotgun (WGS) entry which is preliminary data.</text>
</comment>